<dbReference type="STRING" id="1797532.A2729_02935"/>
<accession>A0A1G1XY02</accession>
<comment type="caution">
    <text evidence="2">The sequence shown here is derived from an EMBL/GenBank/DDBJ whole genome shotgun (WGS) entry which is preliminary data.</text>
</comment>
<organism evidence="2 3">
    <name type="scientific">Candidatus Buchananbacteria bacterium RIFCSPHIGHO2_01_FULL_39_14</name>
    <dbReference type="NCBI Taxonomy" id="1797532"/>
    <lineage>
        <taxon>Bacteria</taxon>
        <taxon>Candidatus Buchananiibacteriota</taxon>
    </lineage>
</organism>
<dbReference type="InterPro" id="IPR000477">
    <property type="entry name" value="RT_dom"/>
</dbReference>
<dbReference type="SUPFAM" id="SSF56672">
    <property type="entry name" value="DNA/RNA polymerases"/>
    <property type="match status" value="1"/>
</dbReference>
<dbReference type="PROSITE" id="PS50878">
    <property type="entry name" value="RT_POL"/>
    <property type="match status" value="1"/>
</dbReference>
<proteinExistence type="predicted"/>
<name>A0A1G1XY02_9BACT</name>
<evidence type="ECO:0000259" key="1">
    <source>
        <dbReference type="PROSITE" id="PS50878"/>
    </source>
</evidence>
<protein>
    <recommendedName>
        <fullName evidence="1">Reverse transcriptase domain-containing protein</fullName>
    </recommendedName>
</protein>
<dbReference type="EMBL" id="MHIB01000012">
    <property type="protein sequence ID" value="OGY44814.1"/>
    <property type="molecule type" value="Genomic_DNA"/>
</dbReference>
<evidence type="ECO:0000313" key="3">
    <source>
        <dbReference type="Proteomes" id="UP000178930"/>
    </source>
</evidence>
<gene>
    <name evidence="2" type="ORF">A2729_02935</name>
</gene>
<evidence type="ECO:0000313" key="2">
    <source>
        <dbReference type="EMBL" id="OGY44814.1"/>
    </source>
</evidence>
<dbReference type="InterPro" id="IPR043502">
    <property type="entry name" value="DNA/RNA_pol_sf"/>
</dbReference>
<reference evidence="2 3" key="1">
    <citation type="journal article" date="2016" name="Nat. Commun.">
        <title>Thousands of microbial genomes shed light on interconnected biogeochemical processes in an aquifer system.</title>
        <authorList>
            <person name="Anantharaman K."/>
            <person name="Brown C.T."/>
            <person name="Hug L.A."/>
            <person name="Sharon I."/>
            <person name="Castelle C.J."/>
            <person name="Probst A.J."/>
            <person name="Thomas B.C."/>
            <person name="Singh A."/>
            <person name="Wilkins M.J."/>
            <person name="Karaoz U."/>
            <person name="Brodie E.L."/>
            <person name="Williams K.H."/>
            <person name="Hubbard S.S."/>
            <person name="Banfield J.F."/>
        </authorList>
    </citation>
    <scope>NUCLEOTIDE SEQUENCE [LARGE SCALE GENOMIC DNA]</scope>
</reference>
<dbReference type="AlphaFoldDB" id="A0A1G1XY02"/>
<sequence length="130" mass="15647">MLIFILNELDYFIKHSLREKWYLRYCDDFLIINQSRHYLLSIIPKVSVFLNEKLKLKIHPVKINIRSWSQGIDFVGYVHSPYGVVLRTKTKHRFLYRINSHNFSSYFGVCQHADTFELKQLMQNKIGKDH</sequence>
<feature type="domain" description="Reverse transcriptase" evidence="1">
    <location>
        <begin position="1"/>
        <end position="79"/>
    </location>
</feature>
<dbReference type="Pfam" id="PF00078">
    <property type="entry name" value="RVT_1"/>
    <property type="match status" value="1"/>
</dbReference>
<dbReference type="Proteomes" id="UP000178930">
    <property type="component" value="Unassembled WGS sequence"/>
</dbReference>